<evidence type="ECO:0000313" key="2">
    <source>
        <dbReference type="Proteomes" id="UP000092093"/>
    </source>
</evidence>
<comment type="caution">
    <text evidence="1">The sequence shown here is derived from an EMBL/GenBank/DDBJ whole genome shotgun (WGS) entry which is preliminary data.</text>
</comment>
<dbReference type="PATRIC" id="fig|1710896.3.peg.4421"/>
<evidence type="ECO:0000313" key="1">
    <source>
        <dbReference type="EMBL" id="OBQ44560.1"/>
    </source>
</evidence>
<sequence length="66" mass="7793">MKNEAEYYIEEDYSILAGPYVVGNKRHDQYLQNVIDDMKRGKIHYTVVSCGPLRYVERKGMILPKR</sequence>
<gene>
    <name evidence="1" type="ORF">AN484_06655</name>
</gene>
<proteinExistence type="predicted"/>
<dbReference type="AlphaFoldDB" id="A0A1B7X5J0"/>
<dbReference type="EMBL" id="LJOW01000020">
    <property type="protein sequence ID" value="OBQ44560.1"/>
    <property type="molecule type" value="Genomic_DNA"/>
</dbReference>
<dbReference type="Proteomes" id="UP000092093">
    <property type="component" value="Unassembled WGS sequence"/>
</dbReference>
<name>A0A1B7X5J0_APHFL</name>
<reference evidence="1 2" key="1">
    <citation type="submission" date="2015-09" db="EMBL/GenBank/DDBJ databases">
        <title>Aphanizomenon flos-aquae WA102.</title>
        <authorList>
            <person name="Driscoll C."/>
        </authorList>
    </citation>
    <scope>NUCLEOTIDE SEQUENCE [LARGE SCALE GENOMIC DNA]</scope>
    <source>
        <strain evidence="1">WA102</strain>
    </source>
</reference>
<organism evidence="1 2">
    <name type="scientific">Aphanizomenon flos-aquae WA102</name>
    <dbReference type="NCBI Taxonomy" id="1710896"/>
    <lineage>
        <taxon>Bacteria</taxon>
        <taxon>Bacillati</taxon>
        <taxon>Cyanobacteriota</taxon>
        <taxon>Cyanophyceae</taxon>
        <taxon>Nostocales</taxon>
        <taxon>Aphanizomenonaceae</taxon>
        <taxon>Aphanizomenon</taxon>
    </lineage>
</organism>
<protein>
    <submittedName>
        <fullName evidence="1">Uncharacterized protein</fullName>
    </submittedName>
</protein>
<accession>A0A1B7X5J0</accession>